<dbReference type="OrthoDB" id="9869921at2"/>
<dbReference type="PATRIC" id="fig|866536.3.peg.829"/>
<name>I3Z2I7_BELBD</name>
<dbReference type="RefSeq" id="WP_014771463.1">
    <property type="nucleotide sequence ID" value="NC_018010.1"/>
</dbReference>
<dbReference type="HOGENOM" id="CLU_187413_1_0_10"/>
<proteinExistence type="predicted"/>
<dbReference type="STRING" id="866536.Belba_0807"/>
<reference evidence="2" key="1">
    <citation type="submission" date="2012-06" db="EMBL/GenBank/DDBJ databases">
        <title>The complete genome of Belliella baltica DSM 15883.</title>
        <authorList>
            <person name="Lucas S."/>
            <person name="Copeland A."/>
            <person name="Lapidus A."/>
            <person name="Goodwin L."/>
            <person name="Pitluck S."/>
            <person name="Peters L."/>
            <person name="Mikhailova N."/>
            <person name="Davenport K."/>
            <person name="Kyrpides N."/>
            <person name="Mavromatis K."/>
            <person name="Pagani I."/>
            <person name="Ivanova N."/>
            <person name="Ovchinnikova G."/>
            <person name="Zeytun A."/>
            <person name="Detter J.C."/>
            <person name="Han C."/>
            <person name="Land M."/>
            <person name="Hauser L."/>
            <person name="Markowitz V."/>
            <person name="Cheng J.-F."/>
            <person name="Hugenholtz P."/>
            <person name="Woyke T."/>
            <person name="Wu D."/>
            <person name="Tindall B."/>
            <person name="Pomrenke H."/>
            <person name="Brambilla E."/>
            <person name="Klenk H.-P."/>
            <person name="Eisen J.A."/>
        </authorList>
    </citation>
    <scope>NUCLEOTIDE SEQUENCE [LARGE SCALE GENOMIC DNA]</scope>
    <source>
        <strain evidence="2">DSM 15883 / CIP 108006 / LMG 21964 / BA134</strain>
    </source>
</reference>
<keyword evidence="2" id="KW-1185">Reference proteome</keyword>
<evidence type="ECO:0000313" key="1">
    <source>
        <dbReference type="EMBL" id="AFL83455.1"/>
    </source>
</evidence>
<organism evidence="1 2">
    <name type="scientific">Belliella baltica (strain DSM 15883 / CIP 108006 / LMG 21964 / BA134)</name>
    <dbReference type="NCBI Taxonomy" id="866536"/>
    <lineage>
        <taxon>Bacteria</taxon>
        <taxon>Pseudomonadati</taxon>
        <taxon>Bacteroidota</taxon>
        <taxon>Cytophagia</taxon>
        <taxon>Cytophagales</taxon>
        <taxon>Cyclobacteriaceae</taxon>
        <taxon>Belliella</taxon>
    </lineage>
</organism>
<dbReference type="Proteomes" id="UP000006050">
    <property type="component" value="Chromosome"/>
</dbReference>
<evidence type="ECO:0000313" key="2">
    <source>
        <dbReference type="Proteomes" id="UP000006050"/>
    </source>
</evidence>
<accession>I3Z2I7</accession>
<sequence>MKAIDLKLVDSYFKLLNGLSPDNKLELISRLSKSLKSEEKKEKVSWKSLFGALKLDQPIDEFLTELKDDRKFVRKQIDI</sequence>
<dbReference type="KEGG" id="bbd:Belba_0807"/>
<gene>
    <name evidence="1" type="ordered locus">Belba_0807</name>
</gene>
<dbReference type="EMBL" id="CP003281">
    <property type="protein sequence ID" value="AFL83455.1"/>
    <property type="molecule type" value="Genomic_DNA"/>
</dbReference>
<dbReference type="AlphaFoldDB" id="I3Z2I7"/>
<protein>
    <submittedName>
        <fullName evidence="1">Uncharacterized protein</fullName>
    </submittedName>
</protein>